<proteinExistence type="predicted"/>
<evidence type="ECO:0000313" key="1">
    <source>
        <dbReference type="EMBL" id="EYD75008.1"/>
    </source>
</evidence>
<dbReference type="Proteomes" id="UP000019666">
    <property type="component" value="Unassembled WGS sequence"/>
</dbReference>
<dbReference type="HOGENOM" id="CLU_1276827_0_0_5"/>
<accession>A0A017HLH6</accession>
<organism evidence="1 2">
    <name type="scientific">Rubellimicrobium mesophilum DSM 19309</name>
    <dbReference type="NCBI Taxonomy" id="442562"/>
    <lineage>
        <taxon>Bacteria</taxon>
        <taxon>Pseudomonadati</taxon>
        <taxon>Pseudomonadota</taxon>
        <taxon>Alphaproteobacteria</taxon>
        <taxon>Rhodobacterales</taxon>
        <taxon>Roseobacteraceae</taxon>
        <taxon>Rubellimicrobium</taxon>
    </lineage>
</organism>
<dbReference type="EMBL" id="AOSK01000095">
    <property type="protein sequence ID" value="EYD75008.1"/>
    <property type="molecule type" value="Genomic_DNA"/>
</dbReference>
<gene>
    <name evidence="1" type="ORF">Rumeso_03432</name>
</gene>
<dbReference type="AlphaFoldDB" id="A0A017HLH6"/>
<dbReference type="RefSeq" id="WP_037282612.1">
    <property type="nucleotide sequence ID" value="NZ_KK088606.1"/>
</dbReference>
<reference evidence="1 2" key="1">
    <citation type="submission" date="2013-02" db="EMBL/GenBank/DDBJ databases">
        <authorList>
            <person name="Fiebig A."/>
            <person name="Goeker M."/>
            <person name="Klenk H.-P.P."/>
        </authorList>
    </citation>
    <scope>NUCLEOTIDE SEQUENCE [LARGE SCALE GENOMIC DNA]</scope>
    <source>
        <strain evidence="1 2">DSM 19309</strain>
    </source>
</reference>
<dbReference type="STRING" id="442562.Rumeso_03432"/>
<name>A0A017HLH6_9RHOB</name>
<keyword evidence="2" id="KW-1185">Reference proteome</keyword>
<evidence type="ECO:0000313" key="2">
    <source>
        <dbReference type="Proteomes" id="UP000019666"/>
    </source>
</evidence>
<protein>
    <submittedName>
        <fullName evidence="1">Uncharacterized protein</fullName>
    </submittedName>
</protein>
<comment type="caution">
    <text evidence="1">The sequence shown here is derived from an EMBL/GenBank/DDBJ whole genome shotgun (WGS) entry which is preliminary data.</text>
</comment>
<sequence>MTLTDATQTTAPPPDRLSVLSAGALDALRDRRRHATLAAQSTLVACAALQEARRLCAPEEWADWLKAARIDMPTAKALLDFERLAFDARSIAEMGGEALAATWAAEVHLPPEGEALAVSVGEWTEERHVPVGYVWRAPEGGFCVGLFDFEDPTSRSLASRRAMHDERTVWATLWLLLGGVRAEMLLHPIREGVEDIVAACEAHRQALIKKGVPHVH</sequence>